<evidence type="ECO:0000259" key="14">
    <source>
        <dbReference type="Pfam" id="PF01433"/>
    </source>
</evidence>
<evidence type="ECO:0000256" key="13">
    <source>
        <dbReference type="NCBIfam" id="TIGR02414"/>
    </source>
</evidence>
<dbReference type="InterPro" id="IPR001930">
    <property type="entry name" value="Peptidase_M1"/>
</dbReference>
<accession>A0A4V6PX36</accession>
<evidence type="ECO:0000256" key="12">
    <source>
        <dbReference type="ARBA" id="ARBA00059739"/>
    </source>
</evidence>
<dbReference type="Gene3D" id="2.60.40.1840">
    <property type="match status" value="1"/>
</dbReference>
<evidence type="ECO:0000256" key="2">
    <source>
        <dbReference type="ARBA" id="ARBA00001947"/>
    </source>
</evidence>
<dbReference type="InterPro" id="IPR027268">
    <property type="entry name" value="Peptidase_M4/M1_CTD_sf"/>
</dbReference>
<comment type="cofactor">
    <cofactor evidence="2">
        <name>Zn(2+)</name>
        <dbReference type="ChEBI" id="CHEBI:29105"/>
    </cofactor>
</comment>
<dbReference type="CDD" id="cd09600">
    <property type="entry name" value="M1_APN"/>
    <property type="match status" value="1"/>
</dbReference>
<evidence type="ECO:0000256" key="5">
    <source>
        <dbReference type="ARBA" id="ARBA00015611"/>
    </source>
</evidence>
<dbReference type="Gene3D" id="1.25.50.10">
    <property type="entry name" value="Peptidase M1, alanyl aminopeptidase, C-terminal domain"/>
    <property type="match status" value="1"/>
</dbReference>
<keyword evidence="9" id="KW-0378">Hydrolase</keyword>
<keyword evidence="10" id="KW-0862">Zinc</keyword>
<dbReference type="FunFam" id="2.60.40.1730:FF:000005">
    <property type="entry name" value="Aminopeptidase N"/>
    <property type="match status" value="1"/>
</dbReference>
<dbReference type="Gene3D" id="3.30.2010.30">
    <property type="match status" value="1"/>
</dbReference>
<dbReference type="RefSeq" id="WP_133572449.1">
    <property type="nucleotide sequence ID" value="NZ_SNYR01000002.1"/>
</dbReference>
<keyword evidence="6 18" id="KW-0031">Aminopeptidase</keyword>
<proteinExistence type="inferred from homology"/>
<evidence type="ECO:0000256" key="3">
    <source>
        <dbReference type="ARBA" id="ARBA00010136"/>
    </source>
</evidence>
<evidence type="ECO:0000256" key="8">
    <source>
        <dbReference type="ARBA" id="ARBA00022723"/>
    </source>
</evidence>
<gene>
    <name evidence="18" type="ORF">ATL17_1802</name>
</gene>
<keyword evidence="19" id="KW-1185">Reference proteome</keyword>
<dbReference type="GO" id="GO:0016285">
    <property type="term" value="F:alanyl aminopeptidase activity"/>
    <property type="evidence" value="ECO:0007669"/>
    <property type="project" value="UniProtKB-EC"/>
</dbReference>
<dbReference type="Gene3D" id="2.60.40.1730">
    <property type="entry name" value="tricorn interacting facor f3 domain"/>
    <property type="match status" value="1"/>
</dbReference>
<dbReference type="AlphaFoldDB" id="A0A4V6PX36"/>
<dbReference type="Pfam" id="PF01433">
    <property type="entry name" value="Peptidase_M1"/>
    <property type="match status" value="1"/>
</dbReference>
<feature type="domain" description="Peptidase M1 membrane alanine aminopeptidase" evidence="14">
    <location>
        <begin position="230"/>
        <end position="444"/>
    </location>
</feature>
<evidence type="ECO:0000259" key="17">
    <source>
        <dbReference type="Pfam" id="PF17900"/>
    </source>
</evidence>
<comment type="similarity">
    <text evidence="3">Belongs to the peptidase M1 family.</text>
</comment>
<evidence type="ECO:0000256" key="11">
    <source>
        <dbReference type="ARBA" id="ARBA00023049"/>
    </source>
</evidence>
<comment type="catalytic activity">
    <reaction evidence="1">
        <text>Release of an N-terminal amino acid, Xaa-|-Yaa- from a peptide, amide or arylamide. Xaa is preferably Ala, but may be most amino acids including Pro (slow action). When a terminal hydrophobic residue is followed by a prolyl residue, the two may be released as an intact Xaa-Pro dipeptide.</text>
        <dbReference type="EC" id="3.4.11.2"/>
    </reaction>
</comment>
<dbReference type="SUPFAM" id="SSF55486">
    <property type="entry name" value="Metalloproteases ('zincins'), catalytic domain"/>
    <property type="match status" value="1"/>
</dbReference>
<dbReference type="GO" id="GO:0008270">
    <property type="term" value="F:zinc ion binding"/>
    <property type="evidence" value="ECO:0007669"/>
    <property type="project" value="InterPro"/>
</dbReference>
<evidence type="ECO:0000256" key="9">
    <source>
        <dbReference type="ARBA" id="ARBA00022801"/>
    </source>
</evidence>
<dbReference type="Proteomes" id="UP000295391">
    <property type="component" value="Unassembled WGS sequence"/>
</dbReference>
<name>A0A4V6PX36_9HYPH</name>
<organism evidence="18 19">
    <name type="scientific">Maritalea mobilis</name>
    <dbReference type="NCBI Taxonomy" id="483324"/>
    <lineage>
        <taxon>Bacteria</taxon>
        <taxon>Pseudomonadati</taxon>
        <taxon>Pseudomonadota</taxon>
        <taxon>Alphaproteobacteria</taxon>
        <taxon>Hyphomicrobiales</taxon>
        <taxon>Devosiaceae</taxon>
        <taxon>Maritalea</taxon>
    </lineage>
</organism>
<dbReference type="OrthoDB" id="100605at2"/>
<dbReference type="InterPro" id="IPR014782">
    <property type="entry name" value="Peptidase_M1_dom"/>
</dbReference>
<dbReference type="PRINTS" id="PR00756">
    <property type="entry name" value="ALADIPTASE"/>
</dbReference>
<keyword evidence="7" id="KW-0645">Protease</keyword>
<dbReference type="InterPro" id="IPR037144">
    <property type="entry name" value="Peptidase_M1_pepN_C_sf"/>
</dbReference>
<evidence type="ECO:0000256" key="10">
    <source>
        <dbReference type="ARBA" id="ARBA00022833"/>
    </source>
</evidence>
<comment type="function">
    <text evidence="12">Aminopeptidase N is involved in the degradation of intracellular peptides generated by protein breakdown during normal growth as well as in response to nutrient starvation.</text>
</comment>
<reference evidence="18 19" key="1">
    <citation type="submission" date="2019-03" db="EMBL/GenBank/DDBJ databases">
        <title>Genomic Encyclopedia of Type Strains, Phase III (KMG-III): the genomes of soil and plant-associated and newly described type strains.</title>
        <authorList>
            <person name="Whitman W."/>
        </authorList>
    </citation>
    <scope>NUCLEOTIDE SEQUENCE [LARGE SCALE GENOMIC DNA]</scope>
    <source>
        <strain evidence="18 19">CGMCC 1.7002</strain>
    </source>
</reference>
<comment type="caution">
    <text evidence="18">The sequence shown here is derived from an EMBL/GenBank/DDBJ whole genome shotgun (WGS) entry which is preliminary data.</text>
</comment>
<dbReference type="InterPro" id="IPR038438">
    <property type="entry name" value="PepN_Ig-like_sf"/>
</dbReference>
<dbReference type="InterPro" id="IPR045357">
    <property type="entry name" value="Aminopeptidase_N-like_N"/>
</dbReference>
<feature type="domain" description="Peptidase M1 alanyl aminopeptidase Ig-like fold" evidence="15">
    <location>
        <begin position="449"/>
        <end position="551"/>
    </location>
</feature>
<feature type="domain" description="Peptidase M1 alanyl aminopeptidase C-terminal" evidence="16">
    <location>
        <begin position="559"/>
        <end position="879"/>
    </location>
</feature>
<dbReference type="InterPro" id="IPR012779">
    <property type="entry name" value="Peptidase_M1_pepN"/>
</dbReference>
<dbReference type="Pfam" id="PF11940">
    <property type="entry name" value="DUF3458"/>
    <property type="match status" value="1"/>
</dbReference>
<dbReference type="EMBL" id="SNYR01000002">
    <property type="protein sequence ID" value="TDQ63794.1"/>
    <property type="molecule type" value="Genomic_DNA"/>
</dbReference>
<dbReference type="InterPro" id="IPR024601">
    <property type="entry name" value="Peptidase_M1_pepN_C"/>
</dbReference>
<evidence type="ECO:0000259" key="15">
    <source>
        <dbReference type="Pfam" id="PF11940"/>
    </source>
</evidence>
<evidence type="ECO:0000256" key="6">
    <source>
        <dbReference type="ARBA" id="ARBA00022438"/>
    </source>
</evidence>
<evidence type="ECO:0000256" key="7">
    <source>
        <dbReference type="ARBA" id="ARBA00022670"/>
    </source>
</evidence>
<dbReference type="InterPro" id="IPR035414">
    <property type="entry name" value="Peptidase_M1_pepN_Ig-like"/>
</dbReference>
<dbReference type="PANTHER" id="PTHR46322">
    <property type="entry name" value="PUROMYCIN-SENSITIVE AMINOPEPTIDASE"/>
    <property type="match status" value="1"/>
</dbReference>
<dbReference type="PANTHER" id="PTHR46322:SF1">
    <property type="entry name" value="PUROMYCIN-SENSITIVE AMINOPEPTIDASE"/>
    <property type="match status" value="1"/>
</dbReference>
<keyword evidence="8" id="KW-0479">Metal-binding</keyword>
<dbReference type="Gene3D" id="1.10.390.10">
    <property type="entry name" value="Neutral Protease Domain 2"/>
    <property type="match status" value="1"/>
</dbReference>
<dbReference type="InterPro" id="IPR042097">
    <property type="entry name" value="Aminopeptidase_N-like_N_sf"/>
</dbReference>
<feature type="domain" description="Aminopeptidase N-like N-terminal" evidence="17">
    <location>
        <begin position="108"/>
        <end position="191"/>
    </location>
</feature>
<dbReference type="FunFam" id="3.30.2010.30:FF:000002">
    <property type="entry name" value="Putative aminopeptidase N"/>
    <property type="match status" value="1"/>
</dbReference>
<dbReference type="Pfam" id="PF17900">
    <property type="entry name" value="Peptidase_M1_N"/>
    <property type="match status" value="1"/>
</dbReference>
<dbReference type="GO" id="GO:0008237">
    <property type="term" value="F:metallopeptidase activity"/>
    <property type="evidence" value="ECO:0007669"/>
    <property type="project" value="UniProtKB-UniRule"/>
</dbReference>
<evidence type="ECO:0000313" key="19">
    <source>
        <dbReference type="Proteomes" id="UP000295391"/>
    </source>
</evidence>
<keyword evidence="11" id="KW-0482">Metalloprotease</keyword>
<dbReference type="NCBIfam" id="TIGR02414">
    <property type="entry name" value="pepN_proteo"/>
    <property type="match status" value="1"/>
</dbReference>
<protein>
    <recommendedName>
        <fullName evidence="5 13">Aminopeptidase N</fullName>
        <ecNumber evidence="4 13">3.4.11.2</ecNumber>
    </recommendedName>
</protein>
<dbReference type="EC" id="3.4.11.2" evidence="4 13"/>
<evidence type="ECO:0000256" key="4">
    <source>
        <dbReference type="ARBA" id="ARBA00012564"/>
    </source>
</evidence>
<dbReference type="SUPFAM" id="SSF63737">
    <property type="entry name" value="Leukotriene A4 hydrolase N-terminal domain"/>
    <property type="match status" value="1"/>
</dbReference>
<evidence type="ECO:0000256" key="1">
    <source>
        <dbReference type="ARBA" id="ARBA00000098"/>
    </source>
</evidence>
<dbReference type="Pfam" id="PF17432">
    <property type="entry name" value="DUF3458_C"/>
    <property type="match status" value="1"/>
</dbReference>
<dbReference type="GO" id="GO:0006508">
    <property type="term" value="P:proteolysis"/>
    <property type="evidence" value="ECO:0007669"/>
    <property type="project" value="UniProtKB-UniRule"/>
</dbReference>
<evidence type="ECO:0000313" key="18">
    <source>
        <dbReference type="EMBL" id="TDQ63794.1"/>
    </source>
</evidence>
<evidence type="ECO:0000259" key="16">
    <source>
        <dbReference type="Pfam" id="PF17432"/>
    </source>
</evidence>
<sequence length="880" mass="99855">MRSEEQKIIYLQDYKPSDYLIPKTEMWVDFTPERTRITTDLHIERQVGVEDGTPLELDGEHLELVSIAIGDEVLGAGQYELSESGLKLLDPPQSFVLSTVVDVEPEKNKSLEGLYRSSGNWCTQCEAEGFRRITYFLDRPDVMSVFTVKMVADKDLAPVLLSNGNPVDSGEMSNNRHFAEWHDPHPKPSYLFAMVAGKLDKISENFTTKSGKKVDLNIYAEPGKAELCRYAMDALIRSMKWDEERFGCEYDLDVFNIVAVSDFNAGAMENKGLNIFNDKYVLADPATATDQDYALIERIIAHEYFHNYTGNRVTCRDWFQLCLKEGLTVFRDQEFSSDERFRDVERIDDVKGLRQSQFVEDSGPLAHPPRPNQYEQIDNFYTTTVYEKGAEVVRMLMTLLGKETFHEGVDLYLERHDGEAATIEQFIKCFEDVSKRDLSQFQKWYTQAGRPQVSYTTAYDAESKQFTLELKQTVPATPGESEKSPMVLPIKFGLVSNNGDDLGWDSVEGAEVRDDLIIMDKEDVTVQFHGVSSAPVVSLFREFSAPVTIQTKASLEEDLHRARLDGDPFNRWESLQSAILNIVSPSMAVDGPALDLDLLDQVASALSQTLDSQDMSPSFKALSLRLPNYQDYAQRVGENINPDHIKSIKRDVDRAIAERLRGQLVSLYSALHLPDEYEPNAEQSGMRSLRNQSLSLLAALNDKQIFEMVETHYNEAQNMTDRQAALAIMCAYAPDRAEPLLAHFKENFAEPMTVFDKWLSLNASIDDDRTIDRIHSLMADDRFSLETPNRVYALFGSFTQGNPTQFAREDGAGFDLIADIIMHIDKFNPQVAGRFAVAFRIWKNFESKRQNAARTALERIRDMENISPNLSEMVNKTLEG</sequence>